<accession>A0A1F5VKY9</accession>
<reference evidence="2 3" key="1">
    <citation type="journal article" date="2016" name="Nat. Commun.">
        <title>Thousands of microbial genomes shed light on interconnected biogeochemical processes in an aquifer system.</title>
        <authorList>
            <person name="Anantharaman K."/>
            <person name="Brown C.T."/>
            <person name="Hug L.A."/>
            <person name="Sharon I."/>
            <person name="Castelle C.J."/>
            <person name="Probst A.J."/>
            <person name="Thomas B.C."/>
            <person name="Singh A."/>
            <person name="Wilkins M.J."/>
            <person name="Karaoz U."/>
            <person name="Brodie E.L."/>
            <person name="Williams K.H."/>
            <person name="Hubbard S.S."/>
            <person name="Banfield J.F."/>
        </authorList>
    </citation>
    <scope>NUCLEOTIDE SEQUENCE [LARGE SCALE GENOMIC DNA]</scope>
</reference>
<feature type="signal peptide" evidence="1">
    <location>
        <begin position="1"/>
        <end position="18"/>
    </location>
</feature>
<dbReference type="InterPro" id="IPR013783">
    <property type="entry name" value="Ig-like_fold"/>
</dbReference>
<name>A0A1F5VKY9_9BACT</name>
<proteinExistence type="predicted"/>
<evidence type="ECO:0000313" key="2">
    <source>
        <dbReference type="EMBL" id="OGF64065.1"/>
    </source>
</evidence>
<evidence type="ECO:0000256" key="1">
    <source>
        <dbReference type="SAM" id="SignalP"/>
    </source>
</evidence>
<evidence type="ECO:0008006" key="4">
    <source>
        <dbReference type="Google" id="ProtNLM"/>
    </source>
</evidence>
<comment type="caution">
    <text evidence="2">The sequence shown here is derived from an EMBL/GenBank/DDBJ whole genome shotgun (WGS) entry which is preliminary data.</text>
</comment>
<keyword evidence="1" id="KW-0732">Signal</keyword>
<protein>
    <recommendedName>
        <fullName evidence="4">Fibronectin type-III domain-containing protein</fullName>
    </recommendedName>
</protein>
<dbReference type="EMBL" id="MFGW01000141">
    <property type="protein sequence ID" value="OGF64065.1"/>
    <property type="molecule type" value="Genomic_DNA"/>
</dbReference>
<organism evidence="2 3">
    <name type="scientific">Candidatus Fischerbacteria bacterium RBG_13_37_8</name>
    <dbReference type="NCBI Taxonomy" id="1817863"/>
    <lineage>
        <taxon>Bacteria</taxon>
        <taxon>Candidatus Fischeribacteriota</taxon>
    </lineage>
</organism>
<gene>
    <name evidence="2" type="ORF">A2Y62_15510</name>
</gene>
<dbReference type="PROSITE" id="PS51257">
    <property type="entry name" value="PROKAR_LIPOPROTEIN"/>
    <property type="match status" value="1"/>
</dbReference>
<dbReference type="Gene3D" id="2.60.40.10">
    <property type="entry name" value="Immunoglobulins"/>
    <property type="match status" value="1"/>
</dbReference>
<evidence type="ECO:0000313" key="3">
    <source>
        <dbReference type="Proteomes" id="UP000178943"/>
    </source>
</evidence>
<dbReference type="AlphaFoldDB" id="A0A1F5VKY9"/>
<dbReference type="STRING" id="1817863.A2Y62_15510"/>
<feature type="chain" id="PRO_5009522009" description="Fibronectin type-III domain-containing protein" evidence="1">
    <location>
        <begin position="19"/>
        <end position="407"/>
    </location>
</feature>
<sequence length="407" mass="45274">MKKISLMLLIIVMICSCSGDKSTTPLINKGDIPFPLTPDDGAVVANYSVTLIVKNAVGYDGSQSKYLFQVSPDKNFSSVIFEQEIEGGSGSTSLTISQSFDGGAGYYWRAKASNTTNSTAFSTAFMFVIQSMSTPPEPVSPGLEKVEINGQLTLRVKNSPYFTSEYDYYKFELYRMTQPLSPINVKDVKSQSEFTQVSFKENYPEGAYKWRARAYHVAGGDIESTQFSEFITFYIAEPCSKFNGSTFAVRLVQSNVTCGIYNSYQNAYEALGPPDAAPVGTDEYRGFVSLGIDGWIVFELGQCIKNMPNSDVEVYQTVSYEGVGVAVAETPDGPWHWLGIRKCFDHTPYYSFACFFDLSHDGATTPWARYVKVYDYMRYTMPEWAVCELDPPHPGADIDAVEAIHVF</sequence>
<dbReference type="Proteomes" id="UP000178943">
    <property type="component" value="Unassembled WGS sequence"/>
</dbReference>